<accession>A0A1V9Y983</accession>
<organism evidence="1 2">
    <name type="scientific">Achlya hypogyna</name>
    <name type="common">Oomycete</name>
    <name type="synonym">Protoachlya hypogyna</name>
    <dbReference type="NCBI Taxonomy" id="1202772"/>
    <lineage>
        <taxon>Eukaryota</taxon>
        <taxon>Sar</taxon>
        <taxon>Stramenopiles</taxon>
        <taxon>Oomycota</taxon>
        <taxon>Saprolegniomycetes</taxon>
        <taxon>Saprolegniales</taxon>
        <taxon>Achlyaceae</taxon>
        <taxon>Achlya</taxon>
    </lineage>
</organism>
<keyword evidence="2" id="KW-1185">Reference proteome</keyword>
<dbReference type="EMBL" id="JNBR01002516">
    <property type="protein sequence ID" value="OQR82276.1"/>
    <property type="molecule type" value="Genomic_DNA"/>
</dbReference>
<protein>
    <submittedName>
        <fullName evidence="1">Uncharacterized protein</fullName>
    </submittedName>
</protein>
<name>A0A1V9Y983_ACHHY</name>
<sequence length="335" mass="37145">MRATAKLIALSCTPSEYQERWTAIKDDTSPSSTLRGDTIILDLLAKDLSHGEVRAVLPVAGGSRTHRLSKVLAGKVPVVPQPSRADHAFPPEVLQAIYDDAELWPREEGFACSHRLQKHYLVEPNITFKKLHKRYKMSQDAKSQPSASYSPWLQYIHMTYPSLRVQRAAEDDCDSCVRISILLQQPDFSELDRATLIAEQQMHIDAAISQRRAMSFFVHDYVAKIDPSQCLPATIIPDHCDVAFAADDVTVPLATGGGGVISSVHDTAGGDALVVAPTVQVQIEDFGDSFSCPYYGVCRPSADYYNSNLMMHNFVTTDISRNINKIVFYDERGQG</sequence>
<gene>
    <name evidence="1" type="ORF">ACHHYP_16294</name>
</gene>
<dbReference type="AlphaFoldDB" id="A0A1V9Y983"/>
<dbReference type="Proteomes" id="UP000243579">
    <property type="component" value="Unassembled WGS sequence"/>
</dbReference>
<dbReference type="OrthoDB" id="124202at2759"/>
<evidence type="ECO:0000313" key="2">
    <source>
        <dbReference type="Proteomes" id="UP000243579"/>
    </source>
</evidence>
<comment type="caution">
    <text evidence="1">The sequence shown here is derived from an EMBL/GenBank/DDBJ whole genome shotgun (WGS) entry which is preliminary data.</text>
</comment>
<proteinExistence type="predicted"/>
<evidence type="ECO:0000313" key="1">
    <source>
        <dbReference type="EMBL" id="OQR82276.1"/>
    </source>
</evidence>
<reference evidence="1 2" key="1">
    <citation type="journal article" date="2014" name="Genome Biol. Evol.">
        <title>The secreted proteins of Achlya hypogyna and Thraustotheca clavata identify the ancestral oomycete secretome and reveal gene acquisitions by horizontal gene transfer.</title>
        <authorList>
            <person name="Misner I."/>
            <person name="Blouin N."/>
            <person name="Leonard G."/>
            <person name="Richards T.A."/>
            <person name="Lane C.E."/>
        </authorList>
    </citation>
    <scope>NUCLEOTIDE SEQUENCE [LARGE SCALE GENOMIC DNA]</scope>
    <source>
        <strain evidence="1 2">ATCC 48635</strain>
    </source>
</reference>